<evidence type="ECO:0000313" key="4">
    <source>
        <dbReference type="Proteomes" id="UP000276254"/>
    </source>
</evidence>
<dbReference type="EMBL" id="CP032829">
    <property type="protein sequence ID" value="AYJ88121.1"/>
    <property type="molecule type" value="Genomic_DNA"/>
</dbReference>
<keyword evidence="1" id="KW-0802">TPR repeat</keyword>
<gene>
    <name evidence="3" type="ORF">D3Y57_18345</name>
</gene>
<name>A0A494TQL8_SPHPE</name>
<dbReference type="InterPro" id="IPR011990">
    <property type="entry name" value="TPR-like_helical_dom_sf"/>
</dbReference>
<keyword evidence="2" id="KW-0732">Signal</keyword>
<dbReference type="SMART" id="SM00028">
    <property type="entry name" value="TPR"/>
    <property type="match status" value="2"/>
</dbReference>
<evidence type="ECO:0000256" key="1">
    <source>
        <dbReference type="PROSITE-ProRule" id="PRU00339"/>
    </source>
</evidence>
<accession>A0A494TQL8</accession>
<dbReference type="PROSITE" id="PS50005">
    <property type="entry name" value="TPR"/>
    <property type="match status" value="1"/>
</dbReference>
<evidence type="ECO:0000256" key="2">
    <source>
        <dbReference type="SAM" id="SignalP"/>
    </source>
</evidence>
<dbReference type="KEGG" id="spha:D3Y57_18345"/>
<dbReference type="SUPFAM" id="SSF48452">
    <property type="entry name" value="TPR-like"/>
    <property type="match status" value="1"/>
</dbReference>
<feature type="repeat" description="TPR" evidence="1">
    <location>
        <begin position="68"/>
        <end position="101"/>
    </location>
</feature>
<keyword evidence="4" id="KW-1185">Reference proteome</keyword>
<sequence length="170" mass="17202">MRLTPPAIALAVLLATVSSVSHSARPDAMVDARSMALLKQGEEAAASGQLTAANDALETALAVDPRNRGAFIELAKVATRQGLNGKAIRLYREALSLEPNDVTALAGQGEAMVAKGAVTKAGENLTKIKTLCVVTCPQEVSLAAVIARGAPPEAVTAAAATPAPAKPAAN</sequence>
<protein>
    <submittedName>
        <fullName evidence="3">Uncharacterized protein</fullName>
    </submittedName>
</protein>
<dbReference type="Gene3D" id="1.25.40.10">
    <property type="entry name" value="Tetratricopeptide repeat domain"/>
    <property type="match status" value="1"/>
</dbReference>
<dbReference type="RefSeq" id="WP_121156183.1">
    <property type="nucleotide sequence ID" value="NZ_CP032829.1"/>
</dbReference>
<evidence type="ECO:0000313" key="3">
    <source>
        <dbReference type="EMBL" id="AYJ88121.1"/>
    </source>
</evidence>
<dbReference type="Proteomes" id="UP000276254">
    <property type="component" value="Chromosome"/>
</dbReference>
<dbReference type="InterPro" id="IPR019734">
    <property type="entry name" value="TPR_rpt"/>
</dbReference>
<reference evidence="3 4" key="1">
    <citation type="submission" date="2018-09" db="EMBL/GenBank/DDBJ databases">
        <title>Sphingomonas peninsula sp. nov., isolated from fildes peninsula, Antarctic soil.</title>
        <authorList>
            <person name="Yingchao G."/>
        </authorList>
    </citation>
    <scope>NUCLEOTIDE SEQUENCE [LARGE SCALE GENOMIC DNA]</scope>
    <source>
        <strain evidence="3 4">YZ-8</strain>
    </source>
</reference>
<organism evidence="3 4">
    <name type="scientific">Sphingomonas paeninsulae</name>
    <dbReference type="NCBI Taxonomy" id="2319844"/>
    <lineage>
        <taxon>Bacteria</taxon>
        <taxon>Pseudomonadati</taxon>
        <taxon>Pseudomonadota</taxon>
        <taxon>Alphaproteobacteria</taxon>
        <taxon>Sphingomonadales</taxon>
        <taxon>Sphingomonadaceae</taxon>
        <taxon>Sphingomonas</taxon>
    </lineage>
</organism>
<proteinExistence type="predicted"/>
<dbReference type="OrthoDB" id="8480982at2"/>
<feature type="signal peptide" evidence="2">
    <location>
        <begin position="1"/>
        <end position="23"/>
    </location>
</feature>
<dbReference type="Pfam" id="PF13432">
    <property type="entry name" value="TPR_16"/>
    <property type="match status" value="1"/>
</dbReference>
<feature type="chain" id="PRO_5019815927" evidence="2">
    <location>
        <begin position="24"/>
        <end position="170"/>
    </location>
</feature>
<dbReference type="AlphaFoldDB" id="A0A494TQL8"/>